<dbReference type="AlphaFoldDB" id="E2A795"/>
<dbReference type="OMA" id="HTSINDY"/>
<organism evidence="3">
    <name type="scientific">Camponotus floridanus</name>
    <name type="common">Florida carpenter ant</name>
    <dbReference type="NCBI Taxonomy" id="104421"/>
    <lineage>
        <taxon>Eukaryota</taxon>
        <taxon>Metazoa</taxon>
        <taxon>Ecdysozoa</taxon>
        <taxon>Arthropoda</taxon>
        <taxon>Hexapoda</taxon>
        <taxon>Insecta</taxon>
        <taxon>Pterygota</taxon>
        <taxon>Neoptera</taxon>
        <taxon>Endopterygota</taxon>
        <taxon>Hymenoptera</taxon>
        <taxon>Apocrita</taxon>
        <taxon>Aculeata</taxon>
        <taxon>Formicoidea</taxon>
        <taxon>Formicidae</taxon>
        <taxon>Formicinae</taxon>
        <taxon>Camponotus</taxon>
    </lineage>
</organism>
<dbReference type="GO" id="GO:0003676">
    <property type="term" value="F:nucleic acid binding"/>
    <property type="evidence" value="ECO:0007669"/>
    <property type="project" value="InterPro"/>
</dbReference>
<feature type="non-terminal residue" evidence="2">
    <location>
        <position position="200"/>
    </location>
</feature>
<keyword evidence="2" id="KW-0808">Transferase</keyword>
<dbReference type="InterPro" id="IPR036397">
    <property type="entry name" value="RNaseH_sf"/>
</dbReference>
<evidence type="ECO:0000313" key="3">
    <source>
        <dbReference type="Proteomes" id="UP000000311"/>
    </source>
</evidence>
<dbReference type="EMBL" id="GL437318">
    <property type="protein sequence ID" value="EFN70690.1"/>
    <property type="molecule type" value="Genomic_DNA"/>
</dbReference>
<protein>
    <submittedName>
        <fullName evidence="2">Histone-lysine N-methyltransferase SETMAR</fullName>
    </submittedName>
</protein>
<dbReference type="Gene3D" id="3.30.420.10">
    <property type="entry name" value="Ribonuclease H-like superfamily/Ribonuclease H"/>
    <property type="match status" value="1"/>
</dbReference>
<feature type="domain" description="Mos1 transposase HTH" evidence="1">
    <location>
        <begin position="2"/>
        <end position="47"/>
    </location>
</feature>
<reference evidence="2 3" key="1">
    <citation type="journal article" date="2010" name="Science">
        <title>Genomic comparison of the ants Camponotus floridanus and Harpegnathos saltator.</title>
        <authorList>
            <person name="Bonasio R."/>
            <person name="Zhang G."/>
            <person name="Ye C."/>
            <person name="Mutti N.S."/>
            <person name="Fang X."/>
            <person name="Qin N."/>
            <person name="Donahue G."/>
            <person name="Yang P."/>
            <person name="Li Q."/>
            <person name="Li C."/>
            <person name="Zhang P."/>
            <person name="Huang Z."/>
            <person name="Berger S.L."/>
            <person name="Reinberg D."/>
            <person name="Wang J."/>
            <person name="Liebig J."/>
        </authorList>
    </citation>
    <scope>NUCLEOTIDE SEQUENCE [LARGE SCALE GENOMIC DNA]</scope>
    <source>
        <strain evidence="3">C129</strain>
    </source>
</reference>
<dbReference type="Gene3D" id="1.10.10.1450">
    <property type="match status" value="1"/>
</dbReference>
<dbReference type="PANTHER" id="PTHR46060:SF1">
    <property type="entry name" value="MARINER MOS1 TRANSPOSASE-LIKE PROTEIN"/>
    <property type="match status" value="1"/>
</dbReference>
<dbReference type="GO" id="GO:0008168">
    <property type="term" value="F:methyltransferase activity"/>
    <property type="evidence" value="ECO:0007669"/>
    <property type="project" value="UniProtKB-KW"/>
</dbReference>
<dbReference type="InterPro" id="IPR052709">
    <property type="entry name" value="Transposase-MT_Hybrid"/>
</dbReference>
<dbReference type="GO" id="GO:0032259">
    <property type="term" value="P:methylation"/>
    <property type="evidence" value="ECO:0007669"/>
    <property type="project" value="UniProtKB-KW"/>
</dbReference>
<dbReference type="InterPro" id="IPR041426">
    <property type="entry name" value="Mos1_HTH"/>
</dbReference>
<dbReference type="InterPro" id="IPR001888">
    <property type="entry name" value="Transposase_1"/>
</dbReference>
<keyword evidence="2" id="KW-0489">Methyltransferase</keyword>
<dbReference type="InParanoid" id="E2A795"/>
<keyword evidence="3" id="KW-1185">Reference proteome</keyword>
<dbReference type="Pfam" id="PF01359">
    <property type="entry name" value="Transposase_1"/>
    <property type="match status" value="1"/>
</dbReference>
<evidence type="ECO:0000259" key="1">
    <source>
        <dbReference type="Pfam" id="PF17906"/>
    </source>
</evidence>
<name>E2A795_CAMFO</name>
<dbReference type="Pfam" id="PF17906">
    <property type="entry name" value="HTH_48"/>
    <property type="match status" value="1"/>
</dbReference>
<dbReference type="Proteomes" id="UP000000311">
    <property type="component" value="Unassembled WGS sequence"/>
</dbReference>
<sequence>EYRAVIKYFVLKGLTATEIKNELDSTLGDSSPSFSTVKKWAAEFKRGRSSIFDDERSGRPKTATNEEIIQKIHDSVLNDRRVKVRELSNIANISIDRVHNILHEHLHMRKLSARWVPRLLTVDQKRIRTNISQECLDLFKRNSTEFLRRFITVDETWIHHYTPETKQQSKQWVEAGGSAPKKTKTVPSAGKVMATVFWDS</sequence>
<accession>E2A795</accession>
<proteinExistence type="predicted"/>
<dbReference type="PANTHER" id="PTHR46060">
    <property type="entry name" value="MARINER MOS1 TRANSPOSASE-LIKE PROTEIN"/>
    <property type="match status" value="1"/>
</dbReference>
<evidence type="ECO:0000313" key="2">
    <source>
        <dbReference type="EMBL" id="EFN70690.1"/>
    </source>
</evidence>
<dbReference type="OrthoDB" id="10033972at2759"/>
<gene>
    <name evidence="2" type="ORF">EAG_04024</name>
</gene>
<feature type="non-terminal residue" evidence="2">
    <location>
        <position position="1"/>
    </location>
</feature>